<dbReference type="InterPro" id="IPR044139">
    <property type="entry name" value="CysN_NoDQ_III"/>
</dbReference>
<dbReference type="Gene3D" id="3.40.50.300">
    <property type="entry name" value="P-loop containing nucleotide triphosphate hydrolases"/>
    <property type="match status" value="1"/>
</dbReference>
<evidence type="ECO:0000256" key="4">
    <source>
        <dbReference type="ARBA" id="ARBA00022741"/>
    </source>
</evidence>
<proteinExistence type="predicted"/>
<keyword evidence="2 8" id="KW-0808">Transferase</keyword>
<evidence type="ECO:0000313" key="8">
    <source>
        <dbReference type="EMBL" id="QGG96061.1"/>
    </source>
</evidence>
<dbReference type="InterPro" id="IPR009000">
    <property type="entry name" value="Transl_B-barrel_sf"/>
</dbReference>
<dbReference type="AlphaFoldDB" id="A0A5Q2RNA1"/>
<accession>A0A5Q2RNA1</accession>
<evidence type="ECO:0000313" key="9">
    <source>
        <dbReference type="Proteomes" id="UP000334019"/>
    </source>
</evidence>
<dbReference type="GO" id="GO:0003924">
    <property type="term" value="F:GTPase activity"/>
    <property type="evidence" value="ECO:0007669"/>
    <property type="project" value="InterPro"/>
</dbReference>
<dbReference type="SUPFAM" id="SSF50447">
    <property type="entry name" value="Translation proteins"/>
    <property type="match status" value="1"/>
</dbReference>
<feature type="domain" description="Tr-type G" evidence="7">
    <location>
        <begin position="14"/>
        <end position="226"/>
    </location>
</feature>
<evidence type="ECO:0000256" key="2">
    <source>
        <dbReference type="ARBA" id="ARBA00022679"/>
    </source>
</evidence>
<evidence type="ECO:0000256" key="1">
    <source>
        <dbReference type="ARBA" id="ARBA00012391"/>
    </source>
</evidence>
<dbReference type="InterPro" id="IPR031157">
    <property type="entry name" value="G_TR_CS"/>
</dbReference>
<dbReference type="PROSITE" id="PS51722">
    <property type="entry name" value="G_TR_2"/>
    <property type="match status" value="1"/>
</dbReference>
<dbReference type="Gene3D" id="2.40.30.10">
    <property type="entry name" value="Translation factors"/>
    <property type="match status" value="2"/>
</dbReference>
<dbReference type="Pfam" id="PF00009">
    <property type="entry name" value="GTP_EFTU"/>
    <property type="match status" value="1"/>
</dbReference>
<dbReference type="InterPro" id="IPR000795">
    <property type="entry name" value="T_Tr_GTP-bd_dom"/>
</dbReference>
<name>A0A5Q2RNA1_9ACTN</name>
<dbReference type="SUPFAM" id="SSF52540">
    <property type="entry name" value="P-loop containing nucleoside triphosphate hydrolases"/>
    <property type="match status" value="1"/>
</dbReference>
<dbReference type="InterPro" id="IPR011779">
    <property type="entry name" value="SO4_adenylTrfase_lsu"/>
</dbReference>
<keyword evidence="4" id="KW-0547">Nucleotide-binding</keyword>
<dbReference type="GO" id="GO:0005525">
    <property type="term" value="F:GTP binding"/>
    <property type="evidence" value="ECO:0007669"/>
    <property type="project" value="UniProtKB-KW"/>
</dbReference>
<dbReference type="EC" id="2.7.7.4" evidence="1"/>
<keyword evidence="5" id="KW-0067">ATP-binding</keyword>
<evidence type="ECO:0000256" key="6">
    <source>
        <dbReference type="ARBA" id="ARBA00023134"/>
    </source>
</evidence>
<dbReference type="PROSITE" id="PS00301">
    <property type="entry name" value="G_TR_1"/>
    <property type="match status" value="1"/>
</dbReference>
<evidence type="ECO:0000256" key="3">
    <source>
        <dbReference type="ARBA" id="ARBA00022695"/>
    </source>
</evidence>
<evidence type="ECO:0000259" key="7">
    <source>
        <dbReference type="PROSITE" id="PS51722"/>
    </source>
</evidence>
<dbReference type="InterPro" id="IPR050100">
    <property type="entry name" value="TRAFAC_GTPase_members"/>
</dbReference>
<dbReference type="EMBL" id="CP045851">
    <property type="protein sequence ID" value="QGG96061.1"/>
    <property type="molecule type" value="Genomic_DNA"/>
</dbReference>
<dbReference type="GO" id="GO:0006790">
    <property type="term" value="P:sulfur compound metabolic process"/>
    <property type="evidence" value="ECO:0007669"/>
    <property type="project" value="InterPro"/>
</dbReference>
<sequence length="427" mass="46028">MGDILDPDVLDADTDLLRFATIGSVDDGKSTLIGRLLHDAKGLLQDQLDAVAASSARRGHEGLDLSLVTDGLRAEREQGITIDVAYRYFATPRRTFIVGDNPGHAQYTRNMATGASTAEVAVVLVDARNGLTTQTRRHVTVAALLGIRQFAVCVNKMDLVDWSEERFDQVVAEILRIAEQLGIDTITPIPLSALHGDNVVDRSGSTPWYSGPTLLEYLETVDPAPVGDHTGGRLPVQLVVREPGEGRPIRRYAGMVHGGPLRPGDPITVLPSGQTTTVAEILVGADPVEVAPPGLSVTVSLTDDLDVIRGDVLAAPEPPMVTREVEATLCWFTEQPFRPGDRWLVKHGTRVERAIAREVVSRLDIEALAHEEDAGELAFNDIGVVRLATAGPLAVDTYDADRVLGSFVVIDERTDHTVGAGMIRAWS</sequence>
<dbReference type="RefSeq" id="WP_153760167.1">
    <property type="nucleotide sequence ID" value="NZ_CP045851.1"/>
</dbReference>
<keyword evidence="6" id="KW-0342">GTP-binding</keyword>
<dbReference type="FunFam" id="3.40.50.300:FF:000119">
    <property type="entry name" value="Sulfate adenylyltransferase subunit 1"/>
    <property type="match status" value="1"/>
</dbReference>
<dbReference type="InterPro" id="IPR054696">
    <property type="entry name" value="GTP-eEF1A_C"/>
</dbReference>
<reference evidence="8 9" key="1">
    <citation type="submission" date="2019-11" db="EMBL/GenBank/DDBJ databases">
        <authorList>
            <person name="He Y."/>
        </authorList>
    </citation>
    <scope>NUCLEOTIDE SEQUENCE [LARGE SCALE GENOMIC DNA]</scope>
    <source>
        <strain evidence="8 9">SCSIO 58843</strain>
    </source>
</reference>
<dbReference type="GO" id="GO:0004781">
    <property type="term" value="F:sulfate adenylyltransferase (ATP) activity"/>
    <property type="evidence" value="ECO:0007669"/>
    <property type="project" value="UniProtKB-EC"/>
</dbReference>
<dbReference type="Proteomes" id="UP000334019">
    <property type="component" value="Chromosome"/>
</dbReference>
<dbReference type="NCBIfam" id="TIGR02034">
    <property type="entry name" value="CysN"/>
    <property type="match status" value="1"/>
</dbReference>
<evidence type="ECO:0000256" key="5">
    <source>
        <dbReference type="ARBA" id="ARBA00022840"/>
    </source>
</evidence>
<dbReference type="KEGG" id="atq:GH723_13670"/>
<dbReference type="CDD" id="cd04166">
    <property type="entry name" value="CysN_ATPS"/>
    <property type="match status" value="1"/>
</dbReference>
<dbReference type="InterPro" id="IPR041757">
    <property type="entry name" value="CysN_GTP-bd"/>
</dbReference>
<dbReference type="InterPro" id="IPR027417">
    <property type="entry name" value="P-loop_NTPase"/>
</dbReference>
<dbReference type="SUPFAM" id="SSF50465">
    <property type="entry name" value="EF-Tu/eEF-1alpha/eIF2-gamma C-terminal domain"/>
    <property type="match status" value="1"/>
</dbReference>
<dbReference type="Pfam" id="PF22594">
    <property type="entry name" value="GTP-eEF1A_C"/>
    <property type="match status" value="1"/>
</dbReference>
<dbReference type="PANTHER" id="PTHR23115">
    <property type="entry name" value="TRANSLATION FACTOR"/>
    <property type="match status" value="1"/>
</dbReference>
<organism evidence="8 9">
    <name type="scientific">Actinomarinicola tropica</name>
    <dbReference type="NCBI Taxonomy" id="2789776"/>
    <lineage>
        <taxon>Bacteria</taxon>
        <taxon>Bacillati</taxon>
        <taxon>Actinomycetota</taxon>
        <taxon>Acidimicrobiia</taxon>
        <taxon>Acidimicrobiales</taxon>
        <taxon>Iamiaceae</taxon>
        <taxon>Actinomarinicola</taxon>
    </lineage>
</organism>
<keyword evidence="9" id="KW-1185">Reference proteome</keyword>
<dbReference type="PRINTS" id="PR00315">
    <property type="entry name" value="ELONGATNFCT"/>
</dbReference>
<gene>
    <name evidence="8" type="ORF">GH723_13670</name>
</gene>
<protein>
    <recommendedName>
        <fullName evidence="1">sulfate adenylyltransferase</fullName>
        <ecNumber evidence="1">2.7.7.4</ecNumber>
    </recommendedName>
</protein>
<dbReference type="GO" id="GO:0005524">
    <property type="term" value="F:ATP binding"/>
    <property type="evidence" value="ECO:0007669"/>
    <property type="project" value="UniProtKB-KW"/>
</dbReference>
<keyword evidence="3 8" id="KW-0548">Nucleotidyltransferase</keyword>
<dbReference type="InterPro" id="IPR009001">
    <property type="entry name" value="Transl_elong_EF1A/Init_IF2_C"/>
</dbReference>
<dbReference type="CDD" id="cd04095">
    <property type="entry name" value="CysN_NoDQ_III"/>
    <property type="match status" value="1"/>
</dbReference>